<dbReference type="InterPro" id="IPR006311">
    <property type="entry name" value="TAT_signal"/>
</dbReference>
<dbReference type="OrthoDB" id="8678477at2"/>
<comment type="similarity">
    <text evidence="1">Belongs to the UPF0065 (bug) family.</text>
</comment>
<dbReference type="RefSeq" id="WP_076197463.1">
    <property type="nucleotide sequence ID" value="NZ_CP019236.1"/>
</dbReference>
<dbReference type="STRING" id="1842727.RD110_05565"/>
<name>A0A1P8JSI0_9BURK</name>
<dbReference type="Gene3D" id="3.40.190.150">
    <property type="entry name" value="Bordetella uptake gene, domain 1"/>
    <property type="match status" value="1"/>
</dbReference>
<dbReference type="EMBL" id="CP019236">
    <property type="protein sequence ID" value="APW36724.1"/>
    <property type="molecule type" value="Genomic_DNA"/>
</dbReference>
<dbReference type="Gene3D" id="3.40.190.10">
    <property type="entry name" value="Periplasmic binding protein-like II"/>
    <property type="match status" value="1"/>
</dbReference>
<dbReference type="PANTHER" id="PTHR42928:SF5">
    <property type="entry name" value="BLR1237 PROTEIN"/>
    <property type="match status" value="1"/>
</dbReference>
<dbReference type="PROSITE" id="PS51318">
    <property type="entry name" value="TAT"/>
    <property type="match status" value="1"/>
</dbReference>
<evidence type="ECO:0000313" key="4">
    <source>
        <dbReference type="Proteomes" id="UP000186609"/>
    </source>
</evidence>
<dbReference type="Proteomes" id="UP000186609">
    <property type="component" value="Chromosome"/>
</dbReference>
<evidence type="ECO:0008006" key="5">
    <source>
        <dbReference type="Google" id="ProtNLM"/>
    </source>
</evidence>
<evidence type="ECO:0000313" key="3">
    <source>
        <dbReference type="EMBL" id="APW36724.1"/>
    </source>
</evidence>
<feature type="chain" id="PRO_5012885104" description="ABC transporter substrate-binding protein" evidence="2">
    <location>
        <begin position="33"/>
        <end position="334"/>
    </location>
</feature>
<proteinExistence type="inferred from homology"/>
<sequence length="334" mass="34393">MATHRTPSLTGRRGIIGALALAAAAASLPALAQAPAYPSKPVTLIVPYPAGGANDAVGRLVGQKLAETLGQPVIIDNRPGAGTTIGAAMAARAPADGYTLVLGSLASNAVSPHLMPNPGYDALKDFAPIGLIGVAPIVATVNKDSPYTSLKSLVDDAKKRPGDVMYGSAGNGSPLHLAGELFNQAAGINMTHVPYKGGNAHTMDLIGGRLSVIFDTTTAAMPMIKGDKIRAIAVSSPTRLPDLPNVPTFAEAGFTTFEVQGWYALYAPAKTPADIIARLSADLGKIMQMPEVDSKLKALAVKPSYGTPQELGAFTVAEFNKYGAVIKAANIKAE</sequence>
<accession>A0A1P8JSI0</accession>
<protein>
    <recommendedName>
        <fullName evidence="5">ABC transporter substrate-binding protein</fullName>
    </recommendedName>
</protein>
<evidence type="ECO:0000256" key="1">
    <source>
        <dbReference type="ARBA" id="ARBA00006987"/>
    </source>
</evidence>
<gene>
    <name evidence="3" type="ORF">RD110_05565</name>
</gene>
<dbReference type="KEGG" id="rhy:RD110_05565"/>
<keyword evidence="4" id="KW-1185">Reference proteome</keyword>
<dbReference type="PANTHER" id="PTHR42928">
    <property type="entry name" value="TRICARBOXYLATE-BINDING PROTEIN"/>
    <property type="match status" value="1"/>
</dbReference>
<dbReference type="InterPro" id="IPR005064">
    <property type="entry name" value="BUG"/>
</dbReference>
<dbReference type="Pfam" id="PF03401">
    <property type="entry name" value="TctC"/>
    <property type="match status" value="1"/>
</dbReference>
<dbReference type="SUPFAM" id="SSF53850">
    <property type="entry name" value="Periplasmic binding protein-like II"/>
    <property type="match status" value="1"/>
</dbReference>
<dbReference type="CDD" id="cd13578">
    <property type="entry name" value="PBP2_Bug27"/>
    <property type="match status" value="1"/>
</dbReference>
<feature type="signal peptide" evidence="2">
    <location>
        <begin position="1"/>
        <end position="32"/>
    </location>
</feature>
<keyword evidence="2" id="KW-0732">Signal</keyword>
<evidence type="ECO:0000256" key="2">
    <source>
        <dbReference type="SAM" id="SignalP"/>
    </source>
</evidence>
<dbReference type="InterPro" id="IPR042100">
    <property type="entry name" value="Bug_dom1"/>
</dbReference>
<organism evidence="3 4">
    <name type="scientific">Rhodoferax koreensis</name>
    <dbReference type="NCBI Taxonomy" id="1842727"/>
    <lineage>
        <taxon>Bacteria</taxon>
        <taxon>Pseudomonadati</taxon>
        <taxon>Pseudomonadota</taxon>
        <taxon>Betaproteobacteria</taxon>
        <taxon>Burkholderiales</taxon>
        <taxon>Comamonadaceae</taxon>
        <taxon>Rhodoferax</taxon>
    </lineage>
</organism>
<reference evidence="3 4" key="1">
    <citation type="submission" date="2017-01" db="EMBL/GenBank/DDBJ databases">
        <authorList>
            <person name="Mah S.A."/>
            <person name="Swanson W.J."/>
            <person name="Moy G.W."/>
            <person name="Vacquier V.D."/>
        </authorList>
    </citation>
    <scope>NUCLEOTIDE SEQUENCE [LARGE SCALE GENOMIC DNA]</scope>
    <source>
        <strain evidence="3 4">DCY110</strain>
    </source>
</reference>
<dbReference type="PIRSF" id="PIRSF017082">
    <property type="entry name" value="YflP"/>
    <property type="match status" value="1"/>
</dbReference>
<dbReference type="AlphaFoldDB" id="A0A1P8JSI0"/>